<protein>
    <recommendedName>
        <fullName evidence="4">Sigma 54 modulation/S30EA ribosomal protein C-terminal domain-containing protein</fullName>
    </recommendedName>
</protein>
<evidence type="ECO:0008006" key="4">
    <source>
        <dbReference type="Google" id="ProtNLM"/>
    </source>
</evidence>
<dbReference type="Proteomes" id="UP000186040">
    <property type="component" value="Unassembled WGS sequence"/>
</dbReference>
<reference evidence="2 3" key="1">
    <citation type="submission" date="2016-10" db="EMBL/GenBank/DDBJ databases">
        <title>The Draft Genome Sequence of Actinokineospora bangkokensis 44EHWT reveals the biosynthetic pathway of antifungal compounds Thailandins with unusual extender unit butylmalonyl-CoA.</title>
        <authorList>
            <person name="Greule A."/>
            <person name="Intra B."/>
            <person name="Flemming S."/>
            <person name="Rommel M.G."/>
            <person name="Panbangred W."/>
            <person name="Bechthold A."/>
        </authorList>
    </citation>
    <scope>NUCLEOTIDE SEQUENCE [LARGE SCALE GENOMIC DNA]</scope>
    <source>
        <strain evidence="2 3">44EHW</strain>
    </source>
</reference>
<comment type="caution">
    <text evidence="2">The sequence shown here is derived from an EMBL/GenBank/DDBJ whole genome shotgun (WGS) entry which is preliminary data.</text>
</comment>
<gene>
    <name evidence="2" type="ORF">BJP25_12090</name>
</gene>
<dbReference type="EMBL" id="MKQR01000007">
    <property type="protein sequence ID" value="OLR94481.1"/>
    <property type="molecule type" value="Genomic_DNA"/>
</dbReference>
<dbReference type="STRING" id="1193682.BJP25_12090"/>
<evidence type="ECO:0000256" key="1">
    <source>
        <dbReference type="SAM" id="MobiDB-lite"/>
    </source>
</evidence>
<dbReference type="AlphaFoldDB" id="A0A1Q9LR64"/>
<sequence>MRGVHGEGIADYATERVTSTLAQHGLTAHRVHIAICLHPDPAVAEPAEASADLGVDGLARGVRVKATARTPREAVDLLRHRLLRRLATAQRTQDHGRTRRSARGEQHGARHRVVAHSRYAADPVSVAEAIAHLDESGADNLVFTHTSGIDCLLHDAGDGYDLSALDGVPPQAPAGSPVRPLHLPAPRLTETQGRLRLELSGAEALFYVDPADRRGHLLVRRPDGDFDDYAPDR</sequence>
<evidence type="ECO:0000313" key="3">
    <source>
        <dbReference type="Proteomes" id="UP000186040"/>
    </source>
</evidence>
<evidence type="ECO:0000313" key="2">
    <source>
        <dbReference type="EMBL" id="OLR94481.1"/>
    </source>
</evidence>
<name>A0A1Q9LR64_9PSEU</name>
<feature type="compositionally biased region" description="Basic and acidic residues" evidence="1">
    <location>
        <begin position="92"/>
        <end position="108"/>
    </location>
</feature>
<organism evidence="2 3">
    <name type="scientific">Actinokineospora bangkokensis</name>
    <dbReference type="NCBI Taxonomy" id="1193682"/>
    <lineage>
        <taxon>Bacteria</taxon>
        <taxon>Bacillati</taxon>
        <taxon>Actinomycetota</taxon>
        <taxon>Actinomycetes</taxon>
        <taxon>Pseudonocardiales</taxon>
        <taxon>Pseudonocardiaceae</taxon>
        <taxon>Actinokineospora</taxon>
    </lineage>
</organism>
<accession>A0A1Q9LR64</accession>
<feature type="region of interest" description="Disordered" evidence="1">
    <location>
        <begin position="86"/>
        <end position="114"/>
    </location>
</feature>
<proteinExistence type="predicted"/>
<keyword evidence="3" id="KW-1185">Reference proteome</keyword>